<dbReference type="Pfam" id="PF05016">
    <property type="entry name" value="ParE_toxin"/>
    <property type="match status" value="1"/>
</dbReference>
<dbReference type="Proteomes" id="UP000676246">
    <property type="component" value="Unassembled WGS sequence"/>
</dbReference>
<accession>A0A940YBQ2</accession>
<name>A0A940YBQ2_9BURK</name>
<sequence>MIIDWLPAALRNRFDQLDYIAEDNPLAAADQDDEIERQVNMLQDHPKMGRPGRVKGTRELVISGTPFVLVYRLKGQQRIEVLRLLHGSQLWPPAARR</sequence>
<evidence type="ECO:0000313" key="4">
    <source>
        <dbReference type="Proteomes" id="UP000676246"/>
    </source>
</evidence>
<comment type="caution">
    <text evidence="3">The sequence shown here is derived from an EMBL/GenBank/DDBJ whole genome shotgun (WGS) entry which is preliminary data.</text>
</comment>
<dbReference type="PANTHER" id="PTHR33755">
    <property type="entry name" value="TOXIN PARE1-RELATED"/>
    <property type="match status" value="1"/>
</dbReference>
<dbReference type="InterPro" id="IPR051803">
    <property type="entry name" value="TA_system_RelE-like_toxin"/>
</dbReference>
<dbReference type="InterPro" id="IPR035093">
    <property type="entry name" value="RelE/ParE_toxin_dom_sf"/>
</dbReference>
<dbReference type="NCBIfam" id="TIGR02385">
    <property type="entry name" value="RelE_StbE"/>
    <property type="match status" value="1"/>
</dbReference>
<dbReference type="InterPro" id="IPR007712">
    <property type="entry name" value="RelE/ParE_toxin"/>
</dbReference>
<protein>
    <submittedName>
        <fullName evidence="3">Type II toxin-antitoxin system RelE/ParE family toxin</fullName>
    </submittedName>
</protein>
<comment type="similarity">
    <text evidence="1">Belongs to the RelE toxin family.</text>
</comment>
<evidence type="ECO:0000256" key="2">
    <source>
        <dbReference type="ARBA" id="ARBA00022649"/>
    </source>
</evidence>
<keyword evidence="2" id="KW-1277">Toxin-antitoxin system</keyword>
<proteinExistence type="inferred from homology"/>
<gene>
    <name evidence="3" type="ORF">KAK03_24310</name>
</gene>
<reference evidence="3 4" key="1">
    <citation type="submission" date="2021-04" db="EMBL/GenBank/DDBJ databases">
        <title>The genome sequence of Ideonella sp. 3Y2.</title>
        <authorList>
            <person name="Liu Y."/>
        </authorList>
    </citation>
    <scope>NUCLEOTIDE SEQUENCE [LARGE SCALE GENOMIC DNA]</scope>
    <source>
        <strain evidence="3 4">3Y2</strain>
    </source>
</reference>
<organism evidence="3 4">
    <name type="scientific">Ideonella alba</name>
    <dbReference type="NCBI Taxonomy" id="2824118"/>
    <lineage>
        <taxon>Bacteria</taxon>
        <taxon>Pseudomonadati</taxon>
        <taxon>Pseudomonadota</taxon>
        <taxon>Betaproteobacteria</taxon>
        <taxon>Burkholderiales</taxon>
        <taxon>Sphaerotilaceae</taxon>
        <taxon>Ideonella</taxon>
    </lineage>
</organism>
<dbReference type="Gene3D" id="3.30.2310.20">
    <property type="entry name" value="RelE-like"/>
    <property type="match status" value="1"/>
</dbReference>
<dbReference type="PANTHER" id="PTHR33755:SF6">
    <property type="entry name" value="PLASMID STABILIZATION SYSTEM PROTEIN"/>
    <property type="match status" value="1"/>
</dbReference>
<dbReference type="AlphaFoldDB" id="A0A940YBQ2"/>
<keyword evidence="4" id="KW-1185">Reference proteome</keyword>
<evidence type="ECO:0000256" key="1">
    <source>
        <dbReference type="ARBA" id="ARBA00006226"/>
    </source>
</evidence>
<dbReference type="EMBL" id="JAGQDD010000034">
    <property type="protein sequence ID" value="MBQ0933607.1"/>
    <property type="molecule type" value="Genomic_DNA"/>
</dbReference>
<dbReference type="RefSeq" id="WP_210857271.1">
    <property type="nucleotide sequence ID" value="NZ_JAGQDD010000034.1"/>
</dbReference>
<evidence type="ECO:0000313" key="3">
    <source>
        <dbReference type="EMBL" id="MBQ0933607.1"/>
    </source>
</evidence>